<comment type="caution">
    <text evidence="2">The sequence shown here is derived from an EMBL/GenBank/DDBJ whole genome shotgun (WGS) entry which is preliminary data.</text>
</comment>
<dbReference type="InterPro" id="IPR019410">
    <property type="entry name" value="Methyltransf_16"/>
</dbReference>
<evidence type="ECO:0000256" key="1">
    <source>
        <dbReference type="SAM" id="MobiDB-lite"/>
    </source>
</evidence>
<reference evidence="2 3" key="1">
    <citation type="submission" date="2019-07" db="EMBL/GenBank/DDBJ databases">
        <title>Genomes of Cafeteria roenbergensis.</title>
        <authorList>
            <person name="Fischer M.G."/>
            <person name="Hackl T."/>
            <person name="Roman M."/>
        </authorList>
    </citation>
    <scope>NUCLEOTIDE SEQUENCE [LARGE SCALE GENOMIC DNA]</scope>
    <source>
        <strain evidence="2 3">Cflag</strain>
    </source>
</reference>
<feature type="region of interest" description="Disordered" evidence="1">
    <location>
        <begin position="119"/>
        <end position="166"/>
    </location>
</feature>
<feature type="compositionally biased region" description="Low complexity" evidence="1">
    <location>
        <begin position="138"/>
        <end position="166"/>
    </location>
</feature>
<dbReference type="InterPro" id="IPR029063">
    <property type="entry name" value="SAM-dependent_MTases_sf"/>
</dbReference>
<dbReference type="SUPFAM" id="SSF53335">
    <property type="entry name" value="S-adenosyl-L-methionine-dependent methyltransferases"/>
    <property type="match status" value="1"/>
</dbReference>
<dbReference type="Gene3D" id="3.40.50.150">
    <property type="entry name" value="Vaccinia Virus protein VP39"/>
    <property type="match status" value="1"/>
</dbReference>
<dbReference type="Proteomes" id="UP000325113">
    <property type="component" value="Unassembled WGS sequence"/>
</dbReference>
<evidence type="ECO:0000313" key="3">
    <source>
        <dbReference type="Proteomes" id="UP000325113"/>
    </source>
</evidence>
<organism evidence="2 3">
    <name type="scientific">Cafeteria roenbergensis</name>
    <name type="common">Marine flagellate</name>
    <dbReference type="NCBI Taxonomy" id="33653"/>
    <lineage>
        <taxon>Eukaryota</taxon>
        <taxon>Sar</taxon>
        <taxon>Stramenopiles</taxon>
        <taxon>Bigyra</taxon>
        <taxon>Opalozoa</taxon>
        <taxon>Bicosoecida</taxon>
        <taxon>Cafeteriaceae</taxon>
        <taxon>Cafeteria</taxon>
    </lineage>
</organism>
<dbReference type="AlphaFoldDB" id="A0A5A8CA73"/>
<name>A0A5A8CA73_CAFRO</name>
<dbReference type="PANTHER" id="PTHR14614">
    <property type="entry name" value="HEPATOCELLULAR CARCINOMA-ASSOCIATED ANTIGEN"/>
    <property type="match status" value="1"/>
</dbReference>
<sequence>MAGVTPVELQTGETRSVRLEVAGHSLALAQDPSSGNHGHVVWDAAGDLAKYLLEGSKRRDVRGKRVVEVGSGTGAAGLLLAMAGATVALTDLPSVVPLLAANAARVLGSARVRIHRGDGAAECGDDDESPAHRSGSHAPETAAAPAADATMPDDGRAADGSATASGAAATAAGPEAAASGASPLNGVAKQLWPHFIVGSDVLYAESLIDPLLRGVESLMGPSTVAILANERRCEDTFDAFVRACKDRFRVRAVPRKQMPPEAPESMYILELRLKRHR</sequence>
<proteinExistence type="predicted"/>
<protein>
    <submittedName>
        <fullName evidence="2">Uncharacterized protein</fullName>
    </submittedName>
</protein>
<gene>
    <name evidence="2" type="ORF">FNF31_07233</name>
</gene>
<dbReference type="EMBL" id="VLTM01000137">
    <property type="protein sequence ID" value="KAA0149374.1"/>
    <property type="molecule type" value="Genomic_DNA"/>
</dbReference>
<dbReference type="PANTHER" id="PTHR14614:SF98">
    <property type="entry name" value="S-ADENOSYL-L-METHIONINE-DEPENDENT METHYLTRANSFERASES SUPERFAMILY PROTEIN"/>
    <property type="match status" value="1"/>
</dbReference>
<accession>A0A5A8CA73</accession>
<evidence type="ECO:0000313" key="2">
    <source>
        <dbReference type="EMBL" id="KAA0149374.1"/>
    </source>
</evidence>
<dbReference type="Pfam" id="PF10294">
    <property type="entry name" value="Methyltransf_16"/>
    <property type="match status" value="1"/>
</dbReference>